<dbReference type="HOGENOM" id="CLU_1565120_0_0_1"/>
<reference evidence="3" key="2">
    <citation type="submission" date="2013-12" db="EMBL/GenBank/DDBJ databases">
        <authorList>
            <person name="Yu Y."/>
            <person name="Lee S."/>
            <person name="de Baynast K."/>
            <person name="Wissotski M."/>
            <person name="Liu L."/>
            <person name="Talag J."/>
            <person name="Goicoechea J."/>
            <person name="Angelova A."/>
            <person name="Jetty R."/>
            <person name="Kudrna D."/>
            <person name="Golser W."/>
            <person name="Rivera L."/>
            <person name="Zhang J."/>
            <person name="Wing R."/>
        </authorList>
    </citation>
    <scope>NUCLEOTIDE SEQUENCE</scope>
</reference>
<evidence type="ECO:0000256" key="1">
    <source>
        <dbReference type="SAM" id="MobiDB-lite"/>
    </source>
</evidence>
<feature type="compositionally biased region" description="Gly residues" evidence="1">
    <location>
        <begin position="105"/>
        <end position="127"/>
    </location>
</feature>
<feature type="region of interest" description="Disordered" evidence="1">
    <location>
        <begin position="101"/>
        <end position="171"/>
    </location>
</feature>
<name>A0A0D9V653_9ORYZ</name>
<reference evidence="2 3" key="1">
    <citation type="submission" date="2012-08" db="EMBL/GenBank/DDBJ databases">
        <title>Oryza genome evolution.</title>
        <authorList>
            <person name="Wing R.A."/>
        </authorList>
    </citation>
    <scope>NUCLEOTIDE SEQUENCE</scope>
</reference>
<accession>A0A0D9V653</accession>
<sequence length="171" mass="17632">MTASTKTTILAMLVRANTGGVGSPRSMKQSWSDDSSSSSPTCYSENPVDVELEEPRFQQPCAFVSCRRLVERLDHVLGVAVVDHPLRDLLKLVLPEGAEARGRGDAGGVAGAVGRIGGRRPGGGGINDGINDPKPSGDGGDAPDRAAVGARPGIGGRVQVQVVGDDELGTF</sequence>
<dbReference type="Gramene" id="LPERR01G27720.3">
    <property type="protein sequence ID" value="LPERR01G27720.3"/>
    <property type="gene ID" value="LPERR01G27720"/>
</dbReference>
<proteinExistence type="predicted"/>
<dbReference type="AlphaFoldDB" id="A0A0D9V653"/>
<feature type="compositionally biased region" description="Low complexity" evidence="1">
    <location>
        <begin position="30"/>
        <end position="39"/>
    </location>
</feature>
<keyword evidence="3" id="KW-1185">Reference proteome</keyword>
<reference evidence="2" key="3">
    <citation type="submission" date="2015-04" db="UniProtKB">
        <authorList>
            <consortium name="EnsemblPlants"/>
        </authorList>
    </citation>
    <scope>IDENTIFICATION</scope>
</reference>
<dbReference type="EnsemblPlants" id="LPERR01G27720.3">
    <property type="protein sequence ID" value="LPERR01G27720.3"/>
    <property type="gene ID" value="LPERR01G27720"/>
</dbReference>
<evidence type="ECO:0000313" key="3">
    <source>
        <dbReference type="Proteomes" id="UP000032180"/>
    </source>
</evidence>
<dbReference type="Proteomes" id="UP000032180">
    <property type="component" value="Chromosome 1"/>
</dbReference>
<organism evidence="2 3">
    <name type="scientific">Leersia perrieri</name>
    <dbReference type="NCBI Taxonomy" id="77586"/>
    <lineage>
        <taxon>Eukaryota</taxon>
        <taxon>Viridiplantae</taxon>
        <taxon>Streptophyta</taxon>
        <taxon>Embryophyta</taxon>
        <taxon>Tracheophyta</taxon>
        <taxon>Spermatophyta</taxon>
        <taxon>Magnoliopsida</taxon>
        <taxon>Liliopsida</taxon>
        <taxon>Poales</taxon>
        <taxon>Poaceae</taxon>
        <taxon>BOP clade</taxon>
        <taxon>Oryzoideae</taxon>
        <taxon>Oryzeae</taxon>
        <taxon>Oryzinae</taxon>
        <taxon>Leersia</taxon>
    </lineage>
</organism>
<protein>
    <submittedName>
        <fullName evidence="2">Uncharacterized protein</fullName>
    </submittedName>
</protein>
<evidence type="ECO:0000313" key="2">
    <source>
        <dbReference type="EnsemblPlants" id="LPERR01G27720.3"/>
    </source>
</evidence>
<feature type="region of interest" description="Disordered" evidence="1">
    <location>
        <begin position="20"/>
        <end position="46"/>
    </location>
</feature>